<protein>
    <submittedName>
        <fullName evidence="1">CPXV031 protein</fullName>
    </submittedName>
</protein>
<dbReference type="Proteomes" id="UP000282623">
    <property type="component" value="Segment"/>
</dbReference>
<organism evidence="1 4">
    <name type="scientific">Cowpox virus</name>
    <name type="common">CPV</name>
    <dbReference type="NCBI Taxonomy" id="10243"/>
    <lineage>
        <taxon>Viruses</taxon>
        <taxon>Varidnaviria</taxon>
        <taxon>Bamfordvirae</taxon>
        <taxon>Nucleocytoviricota</taxon>
        <taxon>Pokkesviricetes</taxon>
        <taxon>Chitovirales</taxon>
        <taxon>Poxviridae</taxon>
        <taxon>Chordopoxvirinae</taxon>
        <taxon>Orthopoxvirus</taxon>
        <taxon>Orthopoxvirus cowpox</taxon>
    </lineage>
</organism>
<dbReference type="EMBL" id="KY569018">
    <property type="protein sequence ID" value="ATB55070.1"/>
    <property type="molecule type" value="Genomic_DNA"/>
</dbReference>
<organismHost>
    <name type="scientific">Mus musculus</name>
    <name type="common">Mouse</name>
    <dbReference type="NCBI Taxonomy" id="10090"/>
</organismHost>
<evidence type="ECO:0000313" key="2">
    <source>
        <dbReference type="EMBL" id="ATB55070.1"/>
    </source>
</evidence>
<organismHost>
    <name type="scientific">Homo sapiens</name>
    <name type="common">Human</name>
    <dbReference type="NCBI Taxonomy" id="9606"/>
</organismHost>
<organismHost>
    <name type="scientific">Apodemus sylvaticus</name>
    <name type="common">European woodmouse</name>
    <dbReference type="NCBI Taxonomy" id="10129"/>
</organismHost>
<proteinExistence type="predicted"/>
<organismHost>
    <name type="scientific">Felis catus</name>
    <name type="common">Cat</name>
    <name type="synonym">Felis silvestris catus</name>
    <dbReference type="NCBI Taxonomy" id="9685"/>
</organismHost>
<reference evidence="1 4" key="1">
    <citation type="submission" date="2013-03" db="EMBL/GenBank/DDBJ databases">
        <title>Genome-wide comparison of cowpoxviruses reveals a new clade related to Variola virus.</title>
        <authorList>
            <person name="Dabrowski P.W."/>
            <person name="Radonic A."/>
            <person name="Kurth A."/>
            <person name="Nitsche A."/>
        </authorList>
    </citation>
    <scope>NUCLEOTIDE SEQUENCE [LARGE SCALE GENOMIC DNA]</scope>
    <source>
        <strain evidence="1">MarLei07/1</strain>
    </source>
</reference>
<gene>
    <name evidence="1" type="primary">CPXV031</name>
</gene>
<evidence type="ECO:0000313" key="3">
    <source>
        <dbReference type="EMBL" id="ATB55507.1"/>
    </source>
</evidence>
<evidence type="ECO:0000313" key="4">
    <source>
        <dbReference type="Proteomes" id="UP000099759"/>
    </source>
</evidence>
<organismHost>
    <name type="scientific">Loxodonta africana</name>
    <name type="common">African elephant</name>
    <dbReference type="NCBI Taxonomy" id="9785"/>
</organismHost>
<organismHost>
    <name type="scientific">Bos taurus</name>
    <name type="common">Bovine</name>
    <dbReference type="NCBI Taxonomy" id="9913"/>
</organismHost>
<name>U5TEG8_COWPX</name>
<dbReference type="EMBL" id="KY569020">
    <property type="protein sequence ID" value="ATB55507.1"/>
    <property type="molecule type" value="Genomic_DNA"/>
</dbReference>
<dbReference type="Proteomes" id="UP000282059">
    <property type="component" value="Segment"/>
</dbReference>
<evidence type="ECO:0000313" key="1">
    <source>
        <dbReference type="EMBL" id="AGY98967.1"/>
    </source>
</evidence>
<dbReference type="Proteomes" id="UP000099759">
    <property type="component" value="Segment"/>
</dbReference>
<accession>U5TEG8</accession>
<organismHost>
    <name type="scientific">Myodes glareolus</name>
    <name type="common">Bank vole</name>
    <name type="synonym">Clethrionomys glareolus</name>
    <dbReference type="NCBI Taxonomy" id="447135"/>
</organismHost>
<dbReference type="EMBL" id="KC813499">
    <property type="protein sequence ID" value="AGY98967.1"/>
    <property type="molecule type" value="Genomic_DNA"/>
</dbReference>
<organismHost>
    <name type="scientific">Microtus agrestis</name>
    <name type="common">Short-tailed field vole</name>
    <dbReference type="NCBI Taxonomy" id="29092"/>
</organismHost>
<reference evidence="2" key="2">
    <citation type="submission" date="2017-02" db="EMBL/GenBank/DDBJ databases">
        <title>Seasonal Recurring Cowpox Virus Outbreaks in Captive Cheetahs (Acinonyx jubatus).</title>
        <authorList>
            <person name="Stagegaard J."/>
            <person name="Kurth A."/>
            <person name="Stern D."/>
            <person name="Dabrowski P.W."/>
            <person name="Pocknell A."/>
            <person name="Nitsche A."/>
            <person name="Schrick L."/>
        </authorList>
    </citation>
    <scope>NUCLEOTIDE SEQUENCE [LARGE SCALE GENOMIC DNA]</scope>
    <source>
        <strain evidence="2">CPXV CheHurley_DK_2012</strain>
        <strain evidence="3">CPXV CheNuru_DK_2012</strain>
    </source>
</reference>
<sequence>MQIQYVIVVTR</sequence>